<dbReference type="EMBL" id="JAQQKW010000004">
    <property type="protein sequence ID" value="MDC7694263.1"/>
    <property type="molecule type" value="Genomic_DNA"/>
</dbReference>
<gene>
    <name evidence="3" type="ORF">PQU94_08215</name>
</gene>
<protein>
    <submittedName>
        <fullName evidence="3">Histidine kinase</fullName>
    </submittedName>
</protein>
<comment type="caution">
    <text evidence="3">The sequence shown here is derived from an EMBL/GenBank/DDBJ whole genome shotgun (WGS) entry which is preliminary data.</text>
</comment>
<evidence type="ECO:0000259" key="2">
    <source>
        <dbReference type="Pfam" id="PF06580"/>
    </source>
</evidence>
<dbReference type="RefSeq" id="WP_272740980.1">
    <property type="nucleotide sequence ID" value="NZ_JAQQKW010000004.1"/>
</dbReference>
<keyword evidence="1" id="KW-0472">Membrane</keyword>
<keyword evidence="3" id="KW-0418">Kinase</keyword>
<evidence type="ECO:0000256" key="1">
    <source>
        <dbReference type="SAM" id="Phobius"/>
    </source>
</evidence>
<organism evidence="3 4">
    <name type="scientific">Asticcacaulis currens</name>
    <dbReference type="NCBI Taxonomy" id="2984210"/>
    <lineage>
        <taxon>Bacteria</taxon>
        <taxon>Pseudomonadati</taxon>
        <taxon>Pseudomonadota</taxon>
        <taxon>Alphaproteobacteria</taxon>
        <taxon>Caulobacterales</taxon>
        <taxon>Caulobacteraceae</taxon>
        <taxon>Asticcacaulis</taxon>
    </lineage>
</organism>
<dbReference type="PANTHER" id="PTHR34220:SF9">
    <property type="entry name" value="SIGNAL TRANSDUCTION HISTIDINE KINASE INTERNAL REGION DOMAIN-CONTAINING PROTEIN"/>
    <property type="match status" value="1"/>
</dbReference>
<evidence type="ECO:0000313" key="4">
    <source>
        <dbReference type="Proteomes" id="UP001216595"/>
    </source>
</evidence>
<keyword evidence="4" id="KW-1185">Reference proteome</keyword>
<dbReference type="InterPro" id="IPR050640">
    <property type="entry name" value="Bact_2-comp_sensor_kinase"/>
</dbReference>
<dbReference type="Pfam" id="PF06580">
    <property type="entry name" value="His_kinase"/>
    <property type="match status" value="1"/>
</dbReference>
<keyword evidence="1" id="KW-1133">Transmembrane helix</keyword>
<dbReference type="InterPro" id="IPR010559">
    <property type="entry name" value="Sig_transdc_His_kin_internal"/>
</dbReference>
<evidence type="ECO:0000313" key="3">
    <source>
        <dbReference type="EMBL" id="MDC7694263.1"/>
    </source>
</evidence>
<dbReference type="PANTHER" id="PTHR34220">
    <property type="entry name" value="SENSOR HISTIDINE KINASE YPDA"/>
    <property type="match status" value="1"/>
</dbReference>
<feature type="transmembrane region" description="Helical" evidence="1">
    <location>
        <begin position="116"/>
        <end position="137"/>
    </location>
</feature>
<reference evidence="3 4" key="1">
    <citation type="submission" date="2023-01" db="EMBL/GenBank/DDBJ databases">
        <title>Novel species of the genus Asticcacaulis isolated from rivers.</title>
        <authorList>
            <person name="Lu H."/>
        </authorList>
    </citation>
    <scope>NUCLEOTIDE SEQUENCE [LARGE SCALE GENOMIC DNA]</scope>
    <source>
        <strain evidence="3 4">DXS10W</strain>
    </source>
</reference>
<keyword evidence="1" id="KW-0812">Transmembrane</keyword>
<keyword evidence="3" id="KW-0808">Transferase</keyword>
<dbReference type="InterPro" id="IPR036890">
    <property type="entry name" value="HATPase_C_sf"/>
</dbReference>
<feature type="domain" description="Signal transduction histidine kinase internal region" evidence="2">
    <location>
        <begin position="162"/>
        <end position="240"/>
    </location>
</feature>
<feature type="transmembrane region" description="Helical" evidence="1">
    <location>
        <begin position="47"/>
        <end position="67"/>
    </location>
</feature>
<feature type="transmembrane region" description="Helical" evidence="1">
    <location>
        <begin position="79"/>
        <end position="104"/>
    </location>
</feature>
<dbReference type="GO" id="GO:0016301">
    <property type="term" value="F:kinase activity"/>
    <property type="evidence" value="ECO:0007669"/>
    <property type="project" value="UniProtKB-KW"/>
</dbReference>
<name>A0ABT5IDL5_9CAUL</name>
<dbReference type="Proteomes" id="UP001216595">
    <property type="component" value="Unassembled WGS sequence"/>
</dbReference>
<accession>A0ABT5IDL5</accession>
<sequence length="356" mass="39519">MTYIRQMTAVRTKVMIFATLAVWITAFIAWTADWYAMSFPFGLQRAAGRGIMCMIGMATCGCLYQILTHLELRTWSYRIATGAGLALLASAIYAGCSGLVFQFFNPAWETNGLAEGIRTAVGVSWVFFLWIAIFFIFQMAADAQEARLKLAEVSAAEFKGRYEALASQIHPHFLFNALNTVSALILDGAYDKAERTTLSLASLLRHSLEADPSGLVPLEQELSAVRRYLEIVQVRFETRLNIVEDIPASLLKTEIPQLLIQPLVENVIRHGVSRTSDRVTLTLQAEAIGSDLCFRVLDDAISDSRAPENPGSGIGQENIRKRLKLMFEGRASLECVALPRGYLSALRLPLETRLYA</sequence>
<dbReference type="SUPFAM" id="SSF55874">
    <property type="entry name" value="ATPase domain of HSP90 chaperone/DNA topoisomerase II/histidine kinase"/>
    <property type="match status" value="1"/>
</dbReference>
<dbReference type="Gene3D" id="3.30.565.10">
    <property type="entry name" value="Histidine kinase-like ATPase, C-terminal domain"/>
    <property type="match status" value="1"/>
</dbReference>
<proteinExistence type="predicted"/>